<dbReference type="GeneID" id="83203581"/>
<proteinExistence type="predicted"/>
<dbReference type="OrthoDB" id="4315400at2759"/>
<feature type="region of interest" description="Disordered" evidence="1">
    <location>
        <begin position="62"/>
        <end position="106"/>
    </location>
</feature>
<dbReference type="AlphaFoldDB" id="A0A9W9NTB2"/>
<sequence>MRSTLLQPPLSADAVSLAPRSAGLTGALSLHDYRRQLASTEFLDDPVDRRDKILKRKPATVNLKRSPTPPSLPLYAASIDSSRASSPPPLSPSYSQSVVSQRSEQDDAFDLPSASFPIQAPRVHVSDLKRPRPNRKRLNTFREKLRQRQIQAQAQTLPPVSQTSDAMLASTQAVATISHEGTSFDILNPRKSLDLARIVSFIEDVDTCPFLPGDHTRDSRMSSTFTIDETMERASLSQFTDASLPSPYSSRSLYTSLSSTYSMAKDQGIPSSSPRMHDRVRSLSDYSLHGGNCWPYSSPNPDDQNYHDLKNMTKPPQGPAQPEAEAEPSRPIPPSSPTFSFESEIGEPGSPVYANGEWSNVDERDRGILLDERPPSPYDTYYENTMSPTYAQHYDPDDPYSPIFFDPHVQSVLAAANAENMGLRGHPAKALDDLQRKFQNSVSLAGDGKDGKSLSQRRRFRKLFSWKS</sequence>
<name>A0A9W9NTB2_9EURO</name>
<feature type="region of interest" description="Disordered" evidence="1">
    <location>
        <begin position="294"/>
        <end position="359"/>
    </location>
</feature>
<evidence type="ECO:0000313" key="3">
    <source>
        <dbReference type="Proteomes" id="UP001150941"/>
    </source>
</evidence>
<dbReference type="Proteomes" id="UP001150941">
    <property type="component" value="Unassembled WGS sequence"/>
</dbReference>
<dbReference type="EMBL" id="JAPQKS010000005">
    <property type="protein sequence ID" value="KAJ5225757.1"/>
    <property type="molecule type" value="Genomic_DNA"/>
</dbReference>
<comment type="caution">
    <text evidence="2">The sequence shown here is derived from an EMBL/GenBank/DDBJ whole genome shotgun (WGS) entry which is preliminary data.</text>
</comment>
<keyword evidence="3" id="KW-1185">Reference proteome</keyword>
<reference evidence="2" key="1">
    <citation type="submission" date="2022-11" db="EMBL/GenBank/DDBJ databases">
        <authorList>
            <person name="Petersen C."/>
        </authorList>
    </citation>
    <scope>NUCLEOTIDE SEQUENCE</scope>
    <source>
        <strain evidence="2">IBT 19713</strain>
    </source>
</reference>
<evidence type="ECO:0000313" key="2">
    <source>
        <dbReference type="EMBL" id="KAJ5225757.1"/>
    </source>
</evidence>
<protein>
    <submittedName>
        <fullName evidence="2">Uncharacterized protein</fullName>
    </submittedName>
</protein>
<accession>A0A9W9NTB2</accession>
<dbReference type="RefSeq" id="XP_058329168.1">
    <property type="nucleotide sequence ID" value="XM_058476278.1"/>
</dbReference>
<gene>
    <name evidence="2" type="ORF">N7468_006982</name>
</gene>
<organism evidence="2 3">
    <name type="scientific">Penicillium chermesinum</name>
    <dbReference type="NCBI Taxonomy" id="63820"/>
    <lineage>
        <taxon>Eukaryota</taxon>
        <taxon>Fungi</taxon>
        <taxon>Dikarya</taxon>
        <taxon>Ascomycota</taxon>
        <taxon>Pezizomycotina</taxon>
        <taxon>Eurotiomycetes</taxon>
        <taxon>Eurotiomycetidae</taxon>
        <taxon>Eurotiales</taxon>
        <taxon>Aspergillaceae</taxon>
        <taxon>Penicillium</taxon>
    </lineage>
</organism>
<reference evidence="2" key="2">
    <citation type="journal article" date="2023" name="IMA Fungus">
        <title>Comparative genomic study of the Penicillium genus elucidates a diverse pangenome and 15 lateral gene transfer events.</title>
        <authorList>
            <person name="Petersen C."/>
            <person name="Sorensen T."/>
            <person name="Nielsen M.R."/>
            <person name="Sondergaard T.E."/>
            <person name="Sorensen J.L."/>
            <person name="Fitzpatrick D.A."/>
            <person name="Frisvad J.C."/>
            <person name="Nielsen K.L."/>
        </authorList>
    </citation>
    <scope>NUCLEOTIDE SEQUENCE</scope>
    <source>
        <strain evidence="2">IBT 19713</strain>
    </source>
</reference>
<evidence type="ECO:0000256" key="1">
    <source>
        <dbReference type="SAM" id="MobiDB-lite"/>
    </source>
</evidence>
<feature type="compositionally biased region" description="Low complexity" evidence="1">
    <location>
        <begin position="92"/>
        <end position="102"/>
    </location>
</feature>